<protein>
    <submittedName>
        <fullName evidence="2">DUF3465 domain-containing protein</fullName>
    </submittedName>
</protein>
<proteinExistence type="predicted"/>
<dbReference type="AlphaFoldDB" id="A0A939HNV3"/>
<evidence type="ECO:0000313" key="3">
    <source>
        <dbReference type="Proteomes" id="UP000664073"/>
    </source>
</evidence>
<feature type="region of interest" description="Disordered" evidence="1">
    <location>
        <begin position="1"/>
        <end position="21"/>
    </location>
</feature>
<evidence type="ECO:0000313" key="2">
    <source>
        <dbReference type="EMBL" id="MBO1324922.1"/>
    </source>
</evidence>
<sequence>MQAAAPAALARHRSHKPEAAPPTSVAAICDNADFQAKQQAFENGGPKGDVAVHICGTVVAVAAHSSRTRSGVHGYFYVAVAPDISIRIVTNLDEMHTPAWPWVSKGDKVEVVGRYYYDSYRSQGIDWTHRGTGRSWPIPGFVTVNGTKYD</sequence>
<reference evidence="2" key="1">
    <citation type="submission" date="2021-03" db="EMBL/GenBank/DDBJ databases">
        <title>The complete genome sequence of Acetobacter sp. TBRC 12339.</title>
        <authorList>
            <person name="Charoenyingcharoen P."/>
            <person name="Yukphan P."/>
        </authorList>
    </citation>
    <scope>NUCLEOTIDE SEQUENCE</scope>
    <source>
        <strain evidence="2">TBRC 12339</strain>
    </source>
</reference>
<dbReference type="Proteomes" id="UP000664073">
    <property type="component" value="Unassembled WGS sequence"/>
</dbReference>
<name>A0A939HNV3_9PROT</name>
<gene>
    <name evidence="2" type="ORF">J2D77_07145</name>
</gene>
<evidence type="ECO:0000256" key="1">
    <source>
        <dbReference type="SAM" id="MobiDB-lite"/>
    </source>
</evidence>
<keyword evidence="3" id="KW-1185">Reference proteome</keyword>
<comment type="caution">
    <text evidence="2">The sequence shown here is derived from an EMBL/GenBank/DDBJ whole genome shotgun (WGS) entry which is preliminary data.</text>
</comment>
<accession>A0A939HNV3</accession>
<dbReference type="EMBL" id="JAFVMH010000002">
    <property type="protein sequence ID" value="MBO1324922.1"/>
    <property type="molecule type" value="Genomic_DNA"/>
</dbReference>
<organism evidence="2 3">
    <name type="scientific">Acetobacter garciniae</name>
    <dbReference type="NCBI Taxonomy" id="2817435"/>
    <lineage>
        <taxon>Bacteria</taxon>
        <taxon>Pseudomonadati</taxon>
        <taxon>Pseudomonadota</taxon>
        <taxon>Alphaproteobacteria</taxon>
        <taxon>Acetobacterales</taxon>
        <taxon>Acetobacteraceae</taxon>
        <taxon>Acetobacter</taxon>
    </lineage>
</organism>